<dbReference type="Proteomes" id="UP000801492">
    <property type="component" value="Unassembled WGS sequence"/>
</dbReference>
<dbReference type="OrthoDB" id="6779775at2759"/>
<dbReference type="Pfam" id="PF14223">
    <property type="entry name" value="Retrotran_gag_2"/>
    <property type="match status" value="1"/>
</dbReference>
<protein>
    <submittedName>
        <fullName evidence="1">Uncharacterized protein</fullName>
    </submittedName>
</protein>
<dbReference type="AlphaFoldDB" id="A0A8K0GFK1"/>
<organism evidence="1 2">
    <name type="scientific">Ignelater luminosus</name>
    <name type="common">Cucubano</name>
    <name type="synonym">Pyrophorus luminosus</name>
    <dbReference type="NCBI Taxonomy" id="2038154"/>
    <lineage>
        <taxon>Eukaryota</taxon>
        <taxon>Metazoa</taxon>
        <taxon>Ecdysozoa</taxon>
        <taxon>Arthropoda</taxon>
        <taxon>Hexapoda</taxon>
        <taxon>Insecta</taxon>
        <taxon>Pterygota</taxon>
        <taxon>Neoptera</taxon>
        <taxon>Endopterygota</taxon>
        <taxon>Coleoptera</taxon>
        <taxon>Polyphaga</taxon>
        <taxon>Elateriformia</taxon>
        <taxon>Elateroidea</taxon>
        <taxon>Elateridae</taxon>
        <taxon>Agrypninae</taxon>
        <taxon>Pyrophorini</taxon>
        <taxon>Ignelater</taxon>
    </lineage>
</organism>
<evidence type="ECO:0000313" key="1">
    <source>
        <dbReference type="EMBL" id="KAF2897286.1"/>
    </source>
</evidence>
<comment type="caution">
    <text evidence="1">The sequence shown here is derived from an EMBL/GenBank/DDBJ whole genome shotgun (WGS) entry which is preliminary data.</text>
</comment>
<accession>A0A8K0GFK1</accession>
<keyword evidence="2" id="KW-1185">Reference proteome</keyword>
<evidence type="ECO:0000313" key="2">
    <source>
        <dbReference type="Proteomes" id="UP000801492"/>
    </source>
</evidence>
<reference evidence="1" key="1">
    <citation type="submission" date="2019-08" db="EMBL/GenBank/DDBJ databases">
        <title>The genome of the North American firefly Photinus pyralis.</title>
        <authorList>
            <consortium name="Photinus pyralis genome working group"/>
            <person name="Fallon T.R."/>
            <person name="Sander Lower S.E."/>
            <person name="Weng J.-K."/>
        </authorList>
    </citation>
    <scope>NUCLEOTIDE SEQUENCE</scope>
    <source>
        <strain evidence="1">TRF0915ILg1</strain>
        <tissue evidence="1">Whole body</tissue>
    </source>
</reference>
<dbReference type="EMBL" id="VTPC01004342">
    <property type="protein sequence ID" value="KAF2897286.1"/>
    <property type="molecule type" value="Genomic_DNA"/>
</dbReference>
<proteinExistence type="predicted"/>
<name>A0A8K0GFK1_IGNLU</name>
<gene>
    <name evidence="1" type="ORF">ILUMI_08890</name>
</gene>
<sequence length="213" mass="23630">MDEGPINHILTFDTAHDMWEKLLSVYDKKSEASVHMVQQKFFNYKYKGQELAAHVSSLRNILDENKQTLNKLMSRLIEEERVKSQGVDDKRSAFVSKRIFSNKVKNNYKIISAISAAVSITLRGTAGQIKSVEIESCENDRLVLHVIGILGNTPAEGPGRRSGGSEGGRFCNANDFLSGLILLTWVVDDGMEPFDKGVRAGIVDSGKVNMNLI</sequence>